<organism evidence="2 3">
    <name type="scientific">Aspergillus calidoustus</name>
    <dbReference type="NCBI Taxonomy" id="454130"/>
    <lineage>
        <taxon>Eukaryota</taxon>
        <taxon>Fungi</taxon>
        <taxon>Dikarya</taxon>
        <taxon>Ascomycota</taxon>
        <taxon>Pezizomycotina</taxon>
        <taxon>Eurotiomycetes</taxon>
        <taxon>Eurotiomycetidae</taxon>
        <taxon>Eurotiales</taxon>
        <taxon>Aspergillaceae</taxon>
        <taxon>Aspergillus</taxon>
        <taxon>Aspergillus subgen. Nidulantes</taxon>
    </lineage>
</organism>
<dbReference type="STRING" id="454130.A0A0U5G552"/>
<reference evidence="3" key="1">
    <citation type="journal article" date="2016" name="Genome Announc.">
        <title>Draft genome sequences of fungus Aspergillus calidoustus.</title>
        <authorList>
            <person name="Horn F."/>
            <person name="Linde J."/>
            <person name="Mattern D.J."/>
            <person name="Walther G."/>
            <person name="Guthke R."/>
            <person name="Scherlach K."/>
            <person name="Martin K."/>
            <person name="Brakhage A.A."/>
            <person name="Petzke L."/>
            <person name="Valiante V."/>
        </authorList>
    </citation>
    <scope>NUCLEOTIDE SEQUENCE [LARGE SCALE GENOMIC DNA]</scope>
    <source>
        <strain evidence="3">SF006504</strain>
    </source>
</reference>
<protein>
    <submittedName>
        <fullName evidence="2">Uncharacterized protein</fullName>
    </submittedName>
</protein>
<dbReference type="InterPro" id="IPR009003">
    <property type="entry name" value="Peptidase_S1_PA"/>
</dbReference>
<name>A0A0U5G552_ASPCI</name>
<dbReference type="EMBL" id="CDMC01000005">
    <property type="protein sequence ID" value="CEL05512.1"/>
    <property type="molecule type" value="Genomic_DNA"/>
</dbReference>
<keyword evidence="3" id="KW-1185">Reference proteome</keyword>
<proteinExistence type="predicted"/>
<dbReference type="AlphaFoldDB" id="A0A0U5G552"/>
<dbReference type="OMA" id="EPYRTLE"/>
<dbReference type="OrthoDB" id="5424209at2759"/>
<gene>
    <name evidence="2" type="ORF">ASPCAL06630</name>
</gene>
<feature type="region of interest" description="Disordered" evidence="1">
    <location>
        <begin position="11"/>
        <end position="72"/>
    </location>
</feature>
<evidence type="ECO:0000256" key="1">
    <source>
        <dbReference type="SAM" id="MobiDB-lite"/>
    </source>
</evidence>
<evidence type="ECO:0000313" key="3">
    <source>
        <dbReference type="Proteomes" id="UP000054771"/>
    </source>
</evidence>
<dbReference type="SUPFAM" id="SSF50494">
    <property type="entry name" value="Trypsin-like serine proteases"/>
    <property type="match status" value="1"/>
</dbReference>
<evidence type="ECO:0000313" key="2">
    <source>
        <dbReference type="EMBL" id="CEL05512.1"/>
    </source>
</evidence>
<dbReference type="Proteomes" id="UP000054771">
    <property type="component" value="Unassembled WGS sequence"/>
</dbReference>
<accession>A0A0U5G552</accession>
<sequence length="646" mass="71818">MWYPPAVARYPNPLIEPPSYGEIVYASGSSSEGTVRSRRSNRSTSSDEATPPAPPESDQFTEEDFRAGGPNLCEPPVENSNVFHVAQYKALTTPPTQHMRSIARVATDAGVRVREIRYCARRSAFARPRPDPRFTVLIYADRHDPTERGWVDAARRVLQYLTESGILGAAVEIIDPRFDRRPSVFPCYPTDPIWSRWARVSRDIINCIDLRGVHCVGCYRVGMSSNWRECPVTILVGVDARAREDWGNLRETIIRVLDGYDLGSVSVLVRWDTLWLDGRDSLSQSALAGTDIGATEEGIADITPGTSLQLHQKAMYGAAASTFGGWFELRWNGGEWKAFGITCTHGVIPDATSPIRSEPLDVERWTRDGIRLGIDRAPKILTVEAPTRTFIESRIASLEEYIAGQTGSDTYKRIALFVEEEIELEDRDQKTWDTMNRRIALYRSIKATYTSMLEREDYIFGRVMAASDLRVLRGTSGWNDDRAAYLKDQAYNLDWALVKPRDGVMGSNKIPAHTAKYNILPEEFSLIDFNFNALKHNDTLFKVGAQSGPARGWYGGLFECKVSRSLAGGSEDVVVTMEHTIVVGNSQCVVAPGDSGSLVATGGGEVVGLLFGGSDAQHRGYFTTAKDLVEDIKEYTGATEMHRMMI</sequence>